<dbReference type="Gene3D" id="3.30.160.60">
    <property type="entry name" value="Classic Zinc Finger"/>
    <property type="match status" value="1"/>
</dbReference>
<dbReference type="Pfam" id="PF00622">
    <property type="entry name" value="SPRY"/>
    <property type="match status" value="1"/>
</dbReference>
<dbReference type="InterPro" id="IPR027370">
    <property type="entry name" value="Znf-RING_euk"/>
</dbReference>
<dbReference type="InterPro" id="IPR017907">
    <property type="entry name" value="Znf_RING_CS"/>
</dbReference>
<dbReference type="Pfam" id="PF13765">
    <property type="entry name" value="PRY"/>
    <property type="match status" value="1"/>
</dbReference>
<dbReference type="InterPro" id="IPR013083">
    <property type="entry name" value="Znf_RING/FYVE/PHD"/>
</dbReference>
<dbReference type="PANTHER" id="PTHR24103">
    <property type="entry name" value="E3 UBIQUITIN-PROTEIN LIGASE TRIM"/>
    <property type="match status" value="1"/>
</dbReference>
<keyword evidence="3" id="KW-0862">Zinc</keyword>
<evidence type="ECO:0000259" key="8">
    <source>
        <dbReference type="PROSITE" id="PS50188"/>
    </source>
</evidence>
<dbReference type="PROSITE" id="PS50188">
    <property type="entry name" value="B302_SPRY"/>
    <property type="match status" value="1"/>
</dbReference>
<evidence type="ECO:0000256" key="3">
    <source>
        <dbReference type="ARBA" id="ARBA00022833"/>
    </source>
</evidence>
<dbReference type="SUPFAM" id="SSF57845">
    <property type="entry name" value="B-box zinc-binding domain"/>
    <property type="match status" value="1"/>
</dbReference>
<dbReference type="PROSITE" id="PS50089">
    <property type="entry name" value="ZF_RING_2"/>
    <property type="match status" value="1"/>
</dbReference>
<dbReference type="InterPro" id="IPR006574">
    <property type="entry name" value="PRY"/>
</dbReference>
<evidence type="ECO:0000313" key="9">
    <source>
        <dbReference type="Ensembl" id="ENSSANP00000025119.1"/>
    </source>
</evidence>
<dbReference type="InterPro" id="IPR043136">
    <property type="entry name" value="B30.2/SPRY_sf"/>
</dbReference>
<dbReference type="SUPFAM" id="SSF57850">
    <property type="entry name" value="RING/U-box"/>
    <property type="match status" value="1"/>
</dbReference>
<dbReference type="InterPro" id="IPR050143">
    <property type="entry name" value="TRIM/RBCC"/>
</dbReference>
<feature type="domain" description="B30.2/SPRY" evidence="8">
    <location>
        <begin position="250"/>
        <end position="439"/>
    </location>
</feature>
<dbReference type="Pfam" id="PF00643">
    <property type="entry name" value="zf-B_box"/>
    <property type="match status" value="1"/>
</dbReference>
<proteinExistence type="predicted"/>
<keyword evidence="1" id="KW-0479">Metal-binding</keyword>
<dbReference type="SMART" id="SM00589">
    <property type="entry name" value="PRY"/>
    <property type="match status" value="1"/>
</dbReference>
<dbReference type="SUPFAM" id="SSF49899">
    <property type="entry name" value="Concanavalin A-like lectins/glucanases"/>
    <property type="match status" value="1"/>
</dbReference>
<dbReference type="InterPro" id="IPR003879">
    <property type="entry name" value="Butyrophylin_SPRY"/>
</dbReference>
<evidence type="ECO:0000256" key="2">
    <source>
        <dbReference type="ARBA" id="ARBA00022771"/>
    </source>
</evidence>
<dbReference type="InterPro" id="IPR013320">
    <property type="entry name" value="ConA-like_dom_sf"/>
</dbReference>
<dbReference type="SMART" id="SM00184">
    <property type="entry name" value="RING"/>
    <property type="match status" value="1"/>
</dbReference>
<dbReference type="AlphaFoldDB" id="A0A671LX90"/>
<dbReference type="PROSITE" id="PS50119">
    <property type="entry name" value="ZF_BBOX"/>
    <property type="match status" value="1"/>
</dbReference>
<evidence type="ECO:0000259" key="7">
    <source>
        <dbReference type="PROSITE" id="PS50119"/>
    </source>
</evidence>
<reference evidence="9" key="2">
    <citation type="submission" date="2025-09" db="UniProtKB">
        <authorList>
            <consortium name="Ensembl"/>
        </authorList>
    </citation>
    <scope>IDENTIFICATION</scope>
</reference>
<dbReference type="SMART" id="SM00449">
    <property type="entry name" value="SPRY"/>
    <property type="match status" value="1"/>
</dbReference>
<dbReference type="PROSITE" id="PS00518">
    <property type="entry name" value="ZF_RING_1"/>
    <property type="match status" value="1"/>
</dbReference>
<dbReference type="InterPro" id="IPR001870">
    <property type="entry name" value="B30.2/SPRY"/>
</dbReference>
<dbReference type="GO" id="GO:0008270">
    <property type="term" value="F:zinc ion binding"/>
    <property type="evidence" value="ECO:0007669"/>
    <property type="project" value="UniProtKB-KW"/>
</dbReference>
<dbReference type="PRINTS" id="PR01407">
    <property type="entry name" value="BUTYPHLNCDUF"/>
</dbReference>
<evidence type="ECO:0000313" key="10">
    <source>
        <dbReference type="Proteomes" id="UP000472260"/>
    </source>
</evidence>
<dbReference type="InterPro" id="IPR001841">
    <property type="entry name" value="Znf_RING"/>
</dbReference>
<evidence type="ECO:0000256" key="5">
    <source>
        <dbReference type="SAM" id="Coils"/>
    </source>
</evidence>
<dbReference type="Ensembl" id="ENSSANT00000026759.1">
    <property type="protein sequence ID" value="ENSSANP00000025119.1"/>
    <property type="gene ID" value="ENSSANG00000012964.1"/>
</dbReference>
<evidence type="ECO:0000256" key="4">
    <source>
        <dbReference type="PROSITE-ProRule" id="PRU00024"/>
    </source>
</evidence>
<feature type="domain" description="B box-type" evidence="7">
    <location>
        <begin position="84"/>
        <end position="121"/>
    </location>
</feature>
<dbReference type="Gene3D" id="2.60.120.920">
    <property type="match status" value="1"/>
</dbReference>
<name>A0A671LX90_9TELE</name>
<keyword evidence="10" id="KW-1185">Reference proteome</keyword>
<feature type="domain" description="RING-type" evidence="6">
    <location>
        <begin position="14"/>
        <end position="54"/>
    </location>
</feature>
<evidence type="ECO:0000259" key="6">
    <source>
        <dbReference type="PROSITE" id="PS50089"/>
    </source>
</evidence>
<dbReference type="InterPro" id="IPR003877">
    <property type="entry name" value="SPRY_dom"/>
</dbReference>
<keyword evidence="2 4" id="KW-0863">Zinc-finger</keyword>
<dbReference type="InterPro" id="IPR000315">
    <property type="entry name" value="Znf_B-box"/>
</dbReference>
<gene>
    <name evidence="9" type="primary">LOC107681565</name>
</gene>
<reference evidence="9" key="1">
    <citation type="submission" date="2025-08" db="UniProtKB">
        <authorList>
            <consortium name="Ensembl"/>
        </authorList>
    </citation>
    <scope>IDENTIFICATION</scope>
</reference>
<dbReference type="Proteomes" id="UP000472260">
    <property type="component" value="Unassembled WGS sequence"/>
</dbReference>
<protein>
    <submittedName>
        <fullName evidence="9">Nuclear factor 7, brain-like</fullName>
    </submittedName>
</protein>
<sequence length="439" mass="50389">MASKRPFTEEDFTCPVCCDIFSNPVLLRCGHSVCRDCIQQYWTIKGSRECPLCRKRSTKNPLVNLALKNLSLAFLNYRDPLEDLCEVHRERLSLFCLHDDEFMCVVCRESHQHRNHACSPISEIAEERKVGLLFRSELDLLTRKMKILEHAKFECSHQAETPSKRTFKHLHQLLYDEEKAMLAALRKEKNQKTQLMKSKMEKINEELFSLPKTIKELRGKLDSGDVQFLQNMNQETETVRGGLIDTAQYLGNLKFTVWSKIREAISYTPVVLDPNTANSQLILSEDLTCVRDQDEQEEEDIVGVQLPDNPERFDRCPCVLGSVGYSSGIHIWDVDVGDSTFWILGVTTESAKRKGTNSLPSEVWCIGYDSNTLSLKAPRESCTSLIWCEKPKQVRVKLDLDEGQISFSDPRYTEKFFPFFFSLCSVSPLRILPVVKLSN</sequence>
<evidence type="ECO:0000256" key="1">
    <source>
        <dbReference type="ARBA" id="ARBA00022723"/>
    </source>
</evidence>
<dbReference type="SMART" id="SM00336">
    <property type="entry name" value="BBOX"/>
    <property type="match status" value="1"/>
</dbReference>
<accession>A0A671LX90</accession>
<organism evidence="9 10">
    <name type="scientific">Sinocyclocheilus anshuiensis</name>
    <dbReference type="NCBI Taxonomy" id="1608454"/>
    <lineage>
        <taxon>Eukaryota</taxon>
        <taxon>Metazoa</taxon>
        <taxon>Chordata</taxon>
        <taxon>Craniata</taxon>
        <taxon>Vertebrata</taxon>
        <taxon>Euteleostomi</taxon>
        <taxon>Actinopterygii</taxon>
        <taxon>Neopterygii</taxon>
        <taxon>Teleostei</taxon>
        <taxon>Ostariophysi</taxon>
        <taxon>Cypriniformes</taxon>
        <taxon>Cyprinidae</taxon>
        <taxon>Cyprininae</taxon>
        <taxon>Sinocyclocheilus</taxon>
    </lineage>
</organism>
<dbReference type="Pfam" id="PF13445">
    <property type="entry name" value="zf-RING_UBOX"/>
    <property type="match status" value="1"/>
</dbReference>
<keyword evidence="5" id="KW-0175">Coiled coil</keyword>
<dbReference type="Gene3D" id="3.30.40.10">
    <property type="entry name" value="Zinc/RING finger domain, C3HC4 (zinc finger)"/>
    <property type="match status" value="1"/>
</dbReference>
<feature type="coiled-coil region" evidence="5">
    <location>
        <begin position="175"/>
        <end position="206"/>
    </location>
</feature>